<evidence type="ECO:0000256" key="1">
    <source>
        <dbReference type="SAM" id="MobiDB-lite"/>
    </source>
</evidence>
<accession>A0ABQ4NBP4</accession>
<comment type="caution">
    <text evidence="2">The sequence shown here is derived from an EMBL/GenBank/DDBJ whole genome shotgun (WGS) entry which is preliminary data.</text>
</comment>
<sequence length="487" mass="54293">MENQPKGRSRLRSWWLRLLRLLRALFRAAELRKRAYAPKPPADASSAPRLHPAAVAELKGAWKKLAKSASSASLTPKTKGVDMEAASPPGTPAAPISPDIPRPSALFLPFAAGGRNAVSPAIAVSGGDAGLAIVNRIRAETAHLGRNNVTRTAAYRDVFLRRRELHWALLAHMVSRNGGWNMTDLQGEWFPRLLGMEKRKATFRFLERSNALIFHDAYPQLRLYEASLHAGRSLFRLLPAFGVSAFMRPVWERFWRDRDPVPLTVALIVNEQHYIEERVVRNPYFRQHVLGTLFFGMQSLLHLNQIVFPYGRDGERLQLAGLVLDNFSSLHERIELGKGLYAILFGVPEVAEGAVRFARSIRHTGSRADYAPELFASARREAPSAVYKQRLAGDGLLQPGAERLYSPPLAAAWPDIPVEPPEPGDWFGRYSDPADYFRELSLPARFRMTEEHAFGLAKIEFAVLAAQKLGASPKPDEMSAGSDGEER</sequence>
<dbReference type="InterPro" id="IPR019658">
    <property type="entry name" value="DUF2515"/>
</dbReference>
<dbReference type="EMBL" id="BOVJ01000143">
    <property type="protein sequence ID" value="GIQ65647.1"/>
    <property type="molecule type" value="Genomic_DNA"/>
</dbReference>
<dbReference type="RefSeq" id="WP_244863641.1">
    <property type="nucleotide sequence ID" value="NZ_BOVJ01000143.1"/>
</dbReference>
<name>A0ABQ4NBP4_9BACL</name>
<evidence type="ECO:0000313" key="3">
    <source>
        <dbReference type="Proteomes" id="UP000680304"/>
    </source>
</evidence>
<reference evidence="2 3" key="1">
    <citation type="submission" date="2021-04" db="EMBL/GenBank/DDBJ databases">
        <title>Draft genome sequence of Paenibacillus cisolokensis, LC2-13A.</title>
        <authorList>
            <person name="Uke A."/>
            <person name="Chhe C."/>
            <person name="Baramee S."/>
            <person name="Kosugi A."/>
        </authorList>
    </citation>
    <scope>NUCLEOTIDE SEQUENCE [LARGE SCALE GENOMIC DNA]</scope>
    <source>
        <strain evidence="2 3">LC2-13A</strain>
    </source>
</reference>
<gene>
    <name evidence="2" type="ORF">PACILC2_42150</name>
</gene>
<evidence type="ECO:0000313" key="2">
    <source>
        <dbReference type="EMBL" id="GIQ65647.1"/>
    </source>
</evidence>
<feature type="region of interest" description="Disordered" evidence="1">
    <location>
        <begin position="73"/>
        <end position="98"/>
    </location>
</feature>
<keyword evidence="3" id="KW-1185">Reference proteome</keyword>
<proteinExistence type="predicted"/>
<dbReference type="Pfam" id="PF10720">
    <property type="entry name" value="DUF2515"/>
    <property type="match status" value="1"/>
</dbReference>
<protein>
    <recommendedName>
        <fullName evidence="4">DUF2515 domain-containing protein</fullName>
    </recommendedName>
</protein>
<dbReference type="Proteomes" id="UP000680304">
    <property type="component" value="Unassembled WGS sequence"/>
</dbReference>
<organism evidence="2 3">
    <name type="scientific">Paenibacillus cisolokensis</name>
    <dbReference type="NCBI Taxonomy" id="1658519"/>
    <lineage>
        <taxon>Bacteria</taxon>
        <taxon>Bacillati</taxon>
        <taxon>Bacillota</taxon>
        <taxon>Bacilli</taxon>
        <taxon>Bacillales</taxon>
        <taxon>Paenibacillaceae</taxon>
        <taxon>Paenibacillus</taxon>
    </lineage>
</organism>
<evidence type="ECO:0008006" key="4">
    <source>
        <dbReference type="Google" id="ProtNLM"/>
    </source>
</evidence>